<dbReference type="RefSeq" id="XP_001911471.1">
    <property type="nucleotide sequence ID" value="XM_001911436.1"/>
</dbReference>
<name>B2B671_PODAN</name>
<dbReference type="HOGENOM" id="CLU_070871_1_1_1"/>
<evidence type="ECO:0000313" key="3">
    <source>
        <dbReference type="Proteomes" id="UP000001197"/>
    </source>
</evidence>
<dbReference type="SUPFAM" id="SSF109604">
    <property type="entry name" value="HD-domain/PDEase-like"/>
    <property type="match status" value="1"/>
</dbReference>
<organism evidence="1">
    <name type="scientific">Podospora anserina (strain S / ATCC MYA-4624 / DSM 980 / FGSC 10383)</name>
    <name type="common">Pleurage anserina</name>
    <dbReference type="NCBI Taxonomy" id="515849"/>
    <lineage>
        <taxon>Eukaryota</taxon>
        <taxon>Fungi</taxon>
        <taxon>Dikarya</taxon>
        <taxon>Ascomycota</taxon>
        <taxon>Pezizomycotina</taxon>
        <taxon>Sordariomycetes</taxon>
        <taxon>Sordariomycetidae</taxon>
        <taxon>Sordariales</taxon>
        <taxon>Podosporaceae</taxon>
        <taxon>Podospora</taxon>
        <taxon>Podospora anserina</taxon>
    </lineage>
</organism>
<dbReference type="KEGG" id="pan:PODANSg8513"/>
<dbReference type="PANTHER" id="PTHR35569:SF1">
    <property type="entry name" value="CYANAMIDE HYDRATASE DDI2-RELATED"/>
    <property type="match status" value="1"/>
</dbReference>
<dbReference type="eggNOG" id="ENOG502SPZ7">
    <property type="taxonomic scope" value="Eukaryota"/>
</dbReference>
<reference evidence="2" key="4">
    <citation type="submission" date="2014-09" db="EMBL/GenBank/DDBJ databases">
        <title>Maintaining two mating types: Structure of the mating type locus and its role in heterokaryosis in Podospora anserina.</title>
        <authorList>
            <person name="Grognet P."/>
            <person name="Bidard F."/>
            <person name="Kuchly C."/>
            <person name="Chan Ho Tong L."/>
            <person name="Coppin E."/>
            <person name="Ait Benkhali J."/>
            <person name="Couloux A."/>
            <person name="Wincker P."/>
            <person name="Debuchy R."/>
            <person name="Silar P."/>
        </authorList>
    </citation>
    <scope>NUCLEOTIDE SEQUENCE</scope>
</reference>
<dbReference type="AlphaFoldDB" id="B2B671"/>
<dbReference type="VEuPathDB" id="FungiDB:PODANS_2_6920"/>
<evidence type="ECO:0000313" key="2">
    <source>
        <dbReference type="EMBL" id="CDP25699.1"/>
    </source>
</evidence>
<dbReference type="OrthoDB" id="2378324at2759"/>
<dbReference type="EMBL" id="FO904937">
    <property type="protein sequence ID" value="CDP25699.1"/>
    <property type="molecule type" value="Genomic_DNA"/>
</dbReference>
<evidence type="ECO:0000313" key="1">
    <source>
        <dbReference type="EMBL" id="CAP73296.1"/>
    </source>
</evidence>
<protein>
    <submittedName>
        <fullName evidence="1">Podospora anserina S mat+ genomic DNA chromosome 2, supercontig 2</fullName>
    </submittedName>
</protein>
<dbReference type="EMBL" id="CU640366">
    <property type="protein sequence ID" value="CAP73296.1"/>
    <property type="molecule type" value="Genomic_DNA"/>
</dbReference>
<reference evidence="1 3" key="1">
    <citation type="journal article" date="2008" name="Genome Biol.">
        <title>The genome sequence of the model ascomycete fungus Podospora anserina.</title>
        <authorList>
            <person name="Espagne E."/>
            <person name="Lespinet O."/>
            <person name="Malagnac F."/>
            <person name="Da Silva C."/>
            <person name="Jaillon O."/>
            <person name="Porcel B.M."/>
            <person name="Couloux A."/>
            <person name="Aury J.-M."/>
            <person name="Segurens B."/>
            <person name="Poulain J."/>
            <person name="Anthouard V."/>
            <person name="Grossetete S."/>
            <person name="Khalili H."/>
            <person name="Coppin E."/>
            <person name="Dequard-Chablat M."/>
            <person name="Picard M."/>
            <person name="Contamine V."/>
            <person name="Arnaise S."/>
            <person name="Bourdais A."/>
            <person name="Berteaux-Lecellier V."/>
            <person name="Gautheret D."/>
            <person name="de Vries R.P."/>
            <person name="Battaglia E."/>
            <person name="Coutinho P.M."/>
            <person name="Danchin E.G.J."/>
            <person name="Henrissat B."/>
            <person name="El Khoury R."/>
            <person name="Sainsard-Chanet A."/>
            <person name="Boivin A."/>
            <person name="Pinan-Lucarre B."/>
            <person name="Sellem C.H."/>
            <person name="Debuchy R."/>
            <person name="Wincker P."/>
            <person name="Weissenbach J."/>
            <person name="Silar P."/>
        </authorList>
    </citation>
    <scope>NUCLEOTIDE SEQUENCE [LARGE SCALE GENOMIC DNA]</scope>
    <source>
        <strain evidence="3">S / ATCC MYA-4624 / DSM 980 / FGSC 10383</strain>
        <strain evidence="1">S mat+</strain>
    </source>
</reference>
<dbReference type="GeneID" id="6196403"/>
<keyword evidence="3" id="KW-1185">Reference proteome</keyword>
<sequence length="338" mass="37922">MTIYKDKYSRKFRARYSGRSCLQHPTKTLSSPTQSKSPHLKTPITMHIQNLISSSFLLLLSFPISTTATTPRPPYPNRTLAGITMIDTPIVRDAQAYARRYCSDSTYNHIMRSWLLGLLHLSHDPALASKIDLEVHALGLILHDLATNHSLSAPFVTPNRRFEVDSAIAAADFIRSHPDGKKWPGWRVQRVWDGIALHAEPGLALYKEADVFAIYWGNELEFSWERPGGERKGVTAEERERVLQEFPRPTLEEGGRGNVFAFVAWYCKYKPESTYSEFAFPSCCFSVSGWDNVLTSMAVDTWMQPFGELLVPGYSAVGHRVIDGSLAAVGLNMSGILK</sequence>
<dbReference type="PANTHER" id="PTHR35569">
    <property type="entry name" value="CYANAMIDE HYDRATASE DDI2-RELATED"/>
    <property type="match status" value="1"/>
</dbReference>
<reference evidence="3" key="3">
    <citation type="journal article" date="2014" name="Genetics">
        <title>Maintaining two mating types: Structure of the mating type locus and its role in heterokaryosis in Podospora anserina.</title>
        <authorList>
            <person name="Grognet P."/>
            <person name="Bidard F."/>
            <person name="Kuchly C."/>
            <person name="Tong L.C.H."/>
            <person name="Coppin E."/>
            <person name="Benkhali J.A."/>
            <person name="Couloux A."/>
            <person name="Wincker P."/>
            <person name="Debuchy R."/>
            <person name="Silar P."/>
        </authorList>
    </citation>
    <scope>GENOME REANNOTATION</scope>
    <source>
        <strain evidence="3">S / ATCC MYA-4624 / DSM 980 / FGSC 10383</strain>
    </source>
</reference>
<dbReference type="Proteomes" id="UP000001197">
    <property type="component" value="Chromosome 2"/>
</dbReference>
<accession>B2B671</accession>
<gene>
    <name evidence="1" type="ORF">PODANS_2_6920</name>
</gene>
<reference evidence="1" key="2">
    <citation type="submission" date="2008-07" db="EMBL/GenBank/DDBJ databases">
        <authorList>
            <person name="Genoscope - CEA"/>
        </authorList>
    </citation>
    <scope>NUCLEOTIDE SEQUENCE</scope>
    <source>
        <strain evidence="1">S mat+</strain>
    </source>
</reference>
<dbReference type="InParanoid" id="B2B671"/>
<proteinExistence type="predicted"/>